<evidence type="ECO:0000313" key="2">
    <source>
        <dbReference type="Proteomes" id="UP000518266"/>
    </source>
</evidence>
<comment type="caution">
    <text evidence="1">The sequence shown here is derived from an EMBL/GenBank/DDBJ whole genome shotgun (WGS) entry which is preliminary data.</text>
</comment>
<keyword evidence="2" id="KW-1185">Reference proteome</keyword>
<evidence type="ECO:0000313" key="1">
    <source>
        <dbReference type="EMBL" id="KAF3833766.1"/>
    </source>
</evidence>
<protein>
    <submittedName>
        <fullName evidence="1">Uncharacterized protein</fullName>
    </submittedName>
</protein>
<organism evidence="1 2">
    <name type="scientific">Dissostichus mawsoni</name>
    <name type="common">Antarctic cod</name>
    <dbReference type="NCBI Taxonomy" id="36200"/>
    <lineage>
        <taxon>Eukaryota</taxon>
        <taxon>Metazoa</taxon>
        <taxon>Chordata</taxon>
        <taxon>Craniata</taxon>
        <taxon>Vertebrata</taxon>
        <taxon>Euteleostomi</taxon>
        <taxon>Actinopterygii</taxon>
        <taxon>Neopterygii</taxon>
        <taxon>Teleostei</taxon>
        <taxon>Neoteleostei</taxon>
        <taxon>Acanthomorphata</taxon>
        <taxon>Eupercaria</taxon>
        <taxon>Perciformes</taxon>
        <taxon>Notothenioidei</taxon>
        <taxon>Nototheniidae</taxon>
        <taxon>Dissostichus</taxon>
    </lineage>
</organism>
<reference evidence="1 2" key="1">
    <citation type="submission" date="2020-03" db="EMBL/GenBank/DDBJ databases">
        <title>Dissostichus mawsoni Genome sequencing and assembly.</title>
        <authorList>
            <person name="Park H."/>
        </authorList>
    </citation>
    <scope>NUCLEOTIDE SEQUENCE [LARGE SCALE GENOMIC DNA]</scope>
    <source>
        <strain evidence="1">DM0001</strain>
        <tissue evidence="1">Muscle</tissue>
    </source>
</reference>
<dbReference type="EMBL" id="JAAKFY010000026">
    <property type="protein sequence ID" value="KAF3833766.1"/>
    <property type="molecule type" value="Genomic_DNA"/>
</dbReference>
<accession>A0A7J5X9T0</accession>
<proteinExistence type="predicted"/>
<sequence>MMYSTKTLSSYSIAGYKFLEPLIRIIHQILDQSHTESYIHLLSSSAPRDSISIWNKFIGFNNNFLS</sequence>
<dbReference type="Proteomes" id="UP000518266">
    <property type="component" value="Unassembled WGS sequence"/>
</dbReference>
<dbReference type="AlphaFoldDB" id="A0A7J5X9T0"/>
<gene>
    <name evidence="1" type="ORF">F7725_024970</name>
</gene>
<name>A0A7J5X9T0_DISMA</name>